<keyword evidence="3" id="KW-1185">Reference proteome</keyword>
<reference evidence="2 3" key="1">
    <citation type="submission" date="2016-04" db="EMBL/GenBank/DDBJ databases">
        <title>A degradative enzymes factory behind the ericoid mycorrhizal symbiosis.</title>
        <authorList>
            <consortium name="DOE Joint Genome Institute"/>
            <person name="Martino E."/>
            <person name="Morin E."/>
            <person name="Grelet G."/>
            <person name="Kuo A."/>
            <person name="Kohler A."/>
            <person name="Daghino S."/>
            <person name="Barry K."/>
            <person name="Choi C."/>
            <person name="Cichocki N."/>
            <person name="Clum A."/>
            <person name="Copeland A."/>
            <person name="Hainaut M."/>
            <person name="Haridas S."/>
            <person name="Labutti K."/>
            <person name="Lindquist E."/>
            <person name="Lipzen A."/>
            <person name="Khouja H.-R."/>
            <person name="Murat C."/>
            <person name="Ohm R."/>
            <person name="Olson A."/>
            <person name="Spatafora J."/>
            <person name="Veneault-Fourrey C."/>
            <person name="Henrissat B."/>
            <person name="Grigoriev I."/>
            <person name="Martin F."/>
            <person name="Perotto S."/>
        </authorList>
    </citation>
    <scope>NUCLEOTIDE SEQUENCE [LARGE SCALE GENOMIC DNA]</scope>
    <source>
        <strain evidence="2 3">E</strain>
    </source>
</reference>
<gene>
    <name evidence="2" type="ORF">K444DRAFT_499241</name>
</gene>
<dbReference type="PANTHER" id="PTHR35395">
    <property type="entry name" value="DUF6536 DOMAIN-CONTAINING PROTEIN"/>
    <property type="match status" value="1"/>
</dbReference>
<feature type="non-terminal residue" evidence="2">
    <location>
        <position position="1"/>
    </location>
</feature>
<protein>
    <recommendedName>
        <fullName evidence="1">DUF6536 domain-containing protein</fullName>
    </recommendedName>
</protein>
<dbReference type="AlphaFoldDB" id="A0A2J6T3Y9"/>
<proteinExistence type="predicted"/>
<accession>A0A2J6T3Y9</accession>
<dbReference type="EMBL" id="KZ613845">
    <property type="protein sequence ID" value="PMD57727.1"/>
    <property type="molecule type" value="Genomic_DNA"/>
</dbReference>
<name>A0A2J6T3Y9_9HELO</name>
<sequence length="95" mass="10435">GLGVLYTSLDCSSVRRTRLQGSLLLNGIAAVAFVSSNYAMQCLASPTRAEIDLAHSKLQSIDIGRQSLRNLLRVKWSRKLIWLFLAASGIPLHIL</sequence>
<dbReference type="RefSeq" id="XP_024734631.1">
    <property type="nucleotide sequence ID" value="XM_024873321.1"/>
</dbReference>
<dbReference type="OrthoDB" id="3515821at2759"/>
<dbReference type="GeneID" id="36581401"/>
<organism evidence="2 3">
    <name type="scientific">Hyaloscypha bicolor E</name>
    <dbReference type="NCBI Taxonomy" id="1095630"/>
    <lineage>
        <taxon>Eukaryota</taxon>
        <taxon>Fungi</taxon>
        <taxon>Dikarya</taxon>
        <taxon>Ascomycota</taxon>
        <taxon>Pezizomycotina</taxon>
        <taxon>Leotiomycetes</taxon>
        <taxon>Helotiales</taxon>
        <taxon>Hyaloscyphaceae</taxon>
        <taxon>Hyaloscypha</taxon>
        <taxon>Hyaloscypha bicolor</taxon>
    </lineage>
</organism>
<dbReference type="Proteomes" id="UP000235371">
    <property type="component" value="Unassembled WGS sequence"/>
</dbReference>
<dbReference type="Pfam" id="PF20163">
    <property type="entry name" value="DUF6536"/>
    <property type="match status" value="1"/>
</dbReference>
<feature type="non-terminal residue" evidence="2">
    <location>
        <position position="95"/>
    </location>
</feature>
<evidence type="ECO:0000259" key="1">
    <source>
        <dbReference type="Pfam" id="PF20163"/>
    </source>
</evidence>
<evidence type="ECO:0000313" key="2">
    <source>
        <dbReference type="EMBL" id="PMD57727.1"/>
    </source>
</evidence>
<evidence type="ECO:0000313" key="3">
    <source>
        <dbReference type="Proteomes" id="UP000235371"/>
    </source>
</evidence>
<feature type="domain" description="DUF6536" evidence="1">
    <location>
        <begin position="3"/>
        <end position="95"/>
    </location>
</feature>
<dbReference type="InParanoid" id="A0A2J6T3Y9"/>
<dbReference type="STRING" id="1095630.A0A2J6T3Y9"/>
<dbReference type="PANTHER" id="PTHR35395:SF1">
    <property type="entry name" value="DUF6536 DOMAIN-CONTAINING PROTEIN"/>
    <property type="match status" value="1"/>
</dbReference>
<dbReference type="InterPro" id="IPR046623">
    <property type="entry name" value="DUF6536"/>
</dbReference>